<accession>A0A841FNS6</accession>
<dbReference type="RefSeq" id="WP_184790554.1">
    <property type="nucleotide sequence ID" value="NZ_BONT01000054.1"/>
</dbReference>
<sequence length="199" mass="21943">MRLLQRPRCRLDLPDQTGGVASTATHLRRCLDDDQLPRDLRITGALLLLFGHPIGRTVRLTAAHYRTVDDNHYLQLGRTPVLLPPSLAVLITEQLNQPAPTPLANTLETTTWMFPSPHPGTHRQAKGLYERLAALGITVRSGRRAVLMALAQDLPAGVLASLIGIHASTATAWSHELKRDWTAYLATRINPPNTANHDK</sequence>
<dbReference type="Proteomes" id="UP000548476">
    <property type="component" value="Unassembled WGS sequence"/>
</dbReference>
<evidence type="ECO:0000313" key="2">
    <source>
        <dbReference type="Proteomes" id="UP000548476"/>
    </source>
</evidence>
<gene>
    <name evidence="1" type="ORF">HNR73_005623</name>
</gene>
<organism evidence="1 2">
    <name type="scientific">Phytomonospora endophytica</name>
    <dbReference type="NCBI Taxonomy" id="714109"/>
    <lineage>
        <taxon>Bacteria</taxon>
        <taxon>Bacillati</taxon>
        <taxon>Actinomycetota</taxon>
        <taxon>Actinomycetes</taxon>
        <taxon>Micromonosporales</taxon>
        <taxon>Micromonosporaceae</taxon>
        <taxon>Phytomonospora</taxon>
    </lineage>
</organism>
<reference evidence="1 2" key="1">
    <citation type="submission" date="2020-08" db="EMBL/GenBank/DDBJ databases">
        <title>Genomic Encyclopedia of Type Strains, Phase IV (KMG-IV): sequencing the most valuable type-strain genomes for metagenomic binning, comparative biology and taxonomic classification.</title>
        <authorList>
            <person name="Goeker M."/>
        </authorList>
    </citation>
    <scope>NUCLEOTIDE SEQUENCE [LARGE SCALE GENOMIC DNA]</scope>
    <source>
        <strain evidence="1 2">YIM 65646</strain>
    </source>
</reference>
<dbReference type="AlphaFoldDB" id="A0A841FNS6"/>
<dbReference type="EMBL" id="JACHGT010000013">
    <property type="protein sequence ID" value="MBB6037745.1"/>
    <property type="molecule type" value="Genomic_DNA"/>
</dbReference>
<evidence type="ECO:0000313" key="1">
    <source>
        <dbReference type="EMBL" id="MBB6037745.1"/>
    </source>
</evidence>
<proteinExistence type="predicted"/>
<protein>
    <recommendedName>
        <fullName evidence="3">Tyr recombinase domain-containing protein</fullName>
    </recommendedName>
</protein>
<evidence type="ECO:0008006" key="3">
    <source>
        <dbReference type="Google" id="ProtNLM"/>
    </source>
</evidence>
<comment type="caution">
    <text evidence="1">The sequence shown here is derived from an EMBL/GenBank/DDBJ whole genome shotgun (WGS) entry which is preliminary data.</text>
</comment>
<keyword evidence="2" id="KW-1185">Reference proteome</keyword>
<name>A0A841FNS6_9ACTN</name>